<dbReference type="GO" id="GO:0010073">
    <property type="term" value="P:meristem maintenance"/>
    <property type="evidence" value="ECO:0007669"/>
    <property type="project" value="InterPro"/>
</dbReference>
<feature type="domain" description="Aminotransferase-like plant mobile" evidence="1">
    <location>
        <begin position="4"/>
        <end position="56"/>
    </location>
</feature>
<evidence type="ECO:0000259" key="1">
    <source>
        <dbReference type="Pfam" id="PF10536"/>
    </source>
</evidence>
<gene>
    <name evidence="2" type="ORF">AXF42_Ash004547</name>
</gene>
<dbReference type="OrthoDB" id="693110at2759"/>
<organism evidence="2 3">
    <name type="scientific">Apostasia shenzhenica</name>
    <dbReference type="NCBI Taxonomy" id="1088818"/>
    <lineage>
        <taxon>Eukaryota</taxon>
        <taxon>Viridiplantae</taxon>
        <taxon>Streptophyta</taxon>
        <taxon>Embryophyta</taxon>
        <taxon>Tracheophyta</taxon>
        <taxon>Spermatophyta</taxon>
        <taxon>Magnoliopsida</taxon>
        <taxon>Liliopsida</taxon>
        <taxon>Asparagales</taxon>
        <taxon>Orchidaceae</taxon>
        <taxon>Apostasioideae</taxon>
        <taxon>Apostasia</taxon>
    </lineage>
</organism>
<dbReference type="Proteomes" id="UP000236161">
    <property type="component" value="Unassembled WGS sequence"/>
</dbReference>
<dbReference type="InterPro" id="IPR019557">
    <property type="entry name" value="AminoTfrase-like_pln_mobile"/>
</dbReference>
<dbReference type="Pfam" id="PF10536">
    <property type="entry name" value="PMD"/>
    <property type="match status" value="1"/>
</dbReference>
<accession>A0A2I0BGY9</accession>
<dbReference type="PANTHER" id="PTHR46033">
    <property type="entry name" value="PROTEIN MAIN-LIKE 2"/>
    <property type="match status" value="1"/>
</dbReference>
<name>A0A2I0BGY9_9ASPA</name>
<dbReference type="AlphaFoldDB" id="A0A2I0BGY9"/>
<protein>
    <submittedName>
        <fullName evidence="2">Serine/threonine-protein phosphatase 7 long form like</fullName>
    </submittedName>
</protein>
<reference evidence="2 3" key="1">
    <citation type="journal article" date="2017" name="Nature">
        <title>The Apostasia genome and the evolution of orchids.</title>
        <authorList>
            <person name="Zhang G.Q."/>
            <person name="Liu K.W."/>
            <person name="Li Z."/>
            <person name="Lohaus R."/>
            <person name="Hsiao Y.Y."/>
            <person name="Niu S.C."/>
            <person name="Wang J.Y."/>
            <person name="Lin Y.C."/>
            <person name="Xu Q."/>
            <person name="Chen L.J."/>
            <person name="Yoshida K."/>
            <person name="Fujiwara S."/>
            <person name="Wang Z.W."/>
            <person name="Zhang Y.Q."/>
            <person name="Mitsuda N."/>
            <person name="Wang M."/>
            <person name="Liu G.H."/>
            <person name="Pecoraro L."/>
            <person name="Huang H.X."/>
            <person name="Xiao X.J."/>
            <person name="Lin M."/>
            <person name="Wu X.Y."/>
            <person name="Wu W.L."/>
            <person name="Chen Y.Y."/>
            <person name="Chang S.B."/>
            <person name="Sakamoto S."/>
            <person name="Ohme-Takagi M."/>
            <person name="Yagi M."/>
            <person name="Zeng S.J."/>
            <person name="Shen C.Y."/>
            <person name="Yeh C.M."/>
            <person name="Luo Y.B."/>
            <person name="Tsai W.C."/>
            <person name="Van de Peer Y."/>
            <person name="Liu Z.J."/>
        </authorList>
    </citation>
    <scope>NUCLEOTIDE SEQUENCE [LARGE SCALE GENOMIC DNA]</scope>
    <source>
        <strain evidence="3">cv. Shenzhen</strain>
        <tissue evidence="2">Stem</tissue>
    </source>
</reference>
<dbReference type="PANTHER" id="PTHR46033:SF1">
    <property type="entry name" value="PROTEIN MAIN-LIKE 2"/>
    <property type="match status" value="1"/>
</dbReference>
<evidence type="ECO:0000313" key="2">
    <source>
        <dbReference type="EMBL" id="PKA67056.1"/>
    </source>
</evidence>
<proteinExistence type="predicted"/>
<sequence length="74" mass="8452">MDNIRINHNLIIALVEPWSLETNTFHLPVGEIVITLPNIVVILGIRINDDPLIGRYMWERDIDEIVGLTAAMIF</sequence>
<dbReference type="InterPro" id="IPR044824">
    <property type="entry name" value="MAIN-like"/>
</dbReference>
<evidence type="ECO:0000313" key="3">
    <source>
        <dbReference type="Proteomes" id="UP000236161"/>
    </source>
</evidence>
<keyword evidence="3" id="KW-1185">Reference proteome</keyword>
<dbReference type="EMBL" id="KZ451883">
    <property type="protein sequence ID" value="PKA67056.1"/>
    <property type="molecule type" value="Genomic_DNA"/>
</dbReference>